<dbReference type="RefSeq" id="WP_065890936.1">
    <property type="nucleotide sequence ID" value="NZ_CP077084.1"/>
</dbReference>
<keyword evidence="2" id="KW-0444">Lipid biosynthesis</keyword>
<dbReference type="EMBL" id="JABWQF010000019">
    <property type="protein sequence ID" value="MBC3295399.1"/>
    <property type="molecule type" value="Genomic_DNA"/>
</dbReference>
<comment type="pathway">
    <text evidence="1">Lipid metabolism.</text>
</comment>
<dbReference type="PANTHER" id="PTHR37323:SF1">
    <property type="entry name" value="L-ORNITHINE N(ALPHA)-ACYLTRANSFERASE"/>
    <property type="match status" value="1"/>
</dbReference>
<evidence type="ECO:0000313" key="11">
    <source>
        <dbReference type="EMBL" id="MBC3295399.1"/>
    </source>
</evidence>
<proteinExistence type="inferred from homology"/>
<comment type="caution">
    <text evidence="11">The sequence shown here is derived from an EMBL/GenBank/DDBJ whole genome shotgun (WGS) entry which is preliminary data.</text>
</comment>
<reference evidence="11" key="1">
    <citation type="journal article" date="2020" name="Microorganisms">
        <title>Reliable Identification of Environmental Pseudomonas Isolates Using the rpoD Gene.</title>
        <authorList>
            <consortium name="The Broad Institute Genome Sequencing Platform"/>
            <person name="Girard L."/>
            <person name="Lood C."/>
            <person name="Rokni-Zadeh H."/>
            <person name="van Noort V."/>
            <person name="Lavigne R."/>
            <person name="De Mot R."/>
        </authorList>
    </citation>
    <scope>NUCLEOTIDE SEQUENCE [LARGE SCALE GENOMIC DNA]</scope>
    <source>
        <strain evidence="11">SWRI145</strain>
    </source>
</reference>
<name>A0A8I0CZH0_9PSED</name>
<dbReference type="Pfam" id="PF13444">
    <property type="entry name" value="Acetyltransf_5"/>
    <property type="match status" value="1"/>
</dbReference>
<organism evidence="11">
    <name type="scientific">Pseudomonas tritici</name>
    <dbReference type="NCBI Taxonomy" id="2745518"/>
    <lineage>
        <taxon>Bacteria</taxon>
        <taxon>Pseudomonadati</taxon>
        <taxon>Pseudomonadota</taxon>
        <taxon>Gammaproteobacteria</taxon>
        <taxon>Pseudomonadales</taxon>
        <taxon>Pseudomonadaceae</taxon>
        <taxon>Pseudomonas</taxon>
    </lineage>
</organism>
<sequence length="259" mass="29347">MRSQPVPRDEHSTAPVQRAQLVVSLATTQDEVREVQRLRHRVFTDTFKLSTLADPEALNTDEFDDYCDHLLVRDTRTSAVVGAYRLMGPTAAQRMGHYYSEREFDLTGLESLRPRTVEAMHACVHPEYRSGSVIMMLWSGLARYMEREGCDHLMGCASVSLSSGGHNAAALYRSFTSENLAPADYRVLPHIPFPIEAFEPGYIPRMPPLLKGYLRSGGWVCGVPAWDKEFNVADFFILLPLSKLDSRYARHYLKSQQSF</sequence>
<dbReference type="InterPro" id="IPR052351">
    <property type="entry name" value="Ornithine_N-alpha-AT"/>
</dbReference>
<evidence type="ECO:0000256" key="8">
    <source>
        <dbReference type="ARBA" id="ARBA00039866"/>
    </source>
</evidence>
<dbReference type="SUPFAM" id="SSF55729">
    <property type="entry name" value="Acyl-CoA N-acyltransferases (Nat)"/>
    <property type="match status" value="1"/>
</dbReference>
<dbReference type="GO" id="GO:0043810">
    <property type="term" value="F:ornithine-acyl [acyl carrier protein] N-acyltransferase activity"/>
    <property type="evidence" value="ECO:0007669"/>
    <property type="project" value="UniProtKB-EC"/>
</dbReference>
<comment type="function">
    <text evidence="9">Catalyzes the first step in the biosynthesis of ornithine lipids, which are phosphorus-free membrane lipids. Catalyzes the 3-hydroxyacyl-acyl carrier protein-dependent acylation of ornithine to form lyso-ornithine lipid (LOL).</text>
</comment>
<evidence type="ECO:0000256" key="10">
    <source>
        <dbReference type="ARBA" id="ARBA00047785"/>
    </source>
</evidence>
<keyword evidence="4" id="KW-0443">Lipid metabolism</keyword>
<evidence type="ECO:0000256" key="2">
    <source>
        <dbReference type="ARBA" id="ARBA00022516"/>
    </source>
</evidence>
<dbReference type="InterPro" id="IPR016181">
    <property type="entry name" value="Acyl_CoA_acyltransferase"/>
</dbReference>
<accession>A0A8I0CZH0</accession>
<evidence type="ECO:0000256" key="1">
    <source>
        <dbReference type="ARBA" id="ARBA00005189"/>
    </source>
</evidence>
<keyword evidence="5" id="KW-0012">Acyltransferase</keyword>
<dbReference type="Gene3D" id="3.40.630.30">
    <property type="match status" value="1"/>
</dbReference>
<keyword evidence="3 11" id="KW-0808">Transferase</keyword>
<dbReference type="AlphaFoldDB" id="A0A8I0CZH0"/>
<dbReference type="PANTHER" id="PTHR37323">
    <property type="entry name" value="GCN5-RELATED N-ACETYLTRANSFERASE"/>
    <property type="match status" value="1"/>
</dbReference>
<evidence type="ECO:0000256" key="6">
    <source>
        <dbReference type="ARBA" id="ARBA00038095"/>
    </source>
</evidence>
<comment type="similarity">
    <text evidence="6">Belongs to the acetyltransferase family. OlsB subfamily.</text>
</comment>
<evidence type="ECO:0000256" key="4">
    <source>
        <dbReference type="ARBA" id="ARBA00023098"/>
    </source>
</evidence>
<dbReference type="EC" id="2.3.2.30" evidence="7"/>
<evidence type="ECO:0000256" key="3">
    <source>
        <dbReference type="ARBA" id="ARBA00022679"/>
    </source>
</evidence>
<evidence type="ECO:0000256" key="9">
    <source>
        <dbReference type="ARBA" id="ARBA00045724"/>
    </source>
</evidence>
<gene>
    <name evidence="11" type="ORF">HU722_28125</name>
</gene>
<dbReference type="GO" id="GO:0006629">
    <property type="term" value="P:lipid metabolic process"/>
    <property type="evidence" value="ECO:0007669"/>
    <property type="project" value="UniProtKB-KW"/>
</dbReference>
<protein>
    <recommendedName>
        <fullName evidence="8">L-ornithine N(alpha)-acyltransferase</fullName>
        <ecNumber evidence="7">2.3.2.30</ecNumber>
    </recommendedName>
</protein>
<evidence type="ECO:0000256" key="7">
    <source>
        <dbReference type="ARBA" id="ARBA00039058"/>
    </source>
</evidence>
<evidence type="ECO:0000256" key="5">
    <source>
        <dbReference type="ARBA" id="ARBA00023315"/>
    </source>
</evidence>
<comment type="catalytic activity">
    <reaction evidence="10">
        <text>a (3R)-hydroxyacyl-[ACP] + L-ornithine = a lyso-ornithine lipid + holo-[ACP] + H(+)</text>
        <dbReference type="Rhea" id="RHEA:20633"/>
        <dbReference type="Rhea" id="RHEA-COMP:9685"/>
        <dbReference type="Rhea" id="RHEA-COMP:9945"/>
        <dbReference type="ChEBI" id="CHEBI:15378"/>
        <dbReference type="ChEBI" id="CHEBI:46911"/>
        <dbReference type="ChEBI" id="CHEBI:64479"/>
        <dbReference type="ChEBI" id="CHEBI:78827"/>
        <dbReference type="ChEBI" id="CHEBI:138482"/>
        <dbReference type="EC" id="2.3.2.30"/>
    </reaction>
    <physiologicalReaction direction="left-to-right" evidence="10">
        <dbReference type="Rhea" id="RHEA:20634"/>
    </physiologicalReaction>
</comment>